<reference evidence="1 2" key="1">
    <citation type="submission" date="2018-07" db="EMBL/GenBank/DDBJ databases">
        <title>Complete genome sequence of Spiroplasma alleghenense PLHS-1 (ATCC 51752).</title>
        <authorList>
            <person name="Chou L."/>
            <person name="Lee T.-Y."/>
            <person name="Tsai Y.-M."/>
            <person name="Kuo C.-H."/>
        </authorList>
    </citation>
    <scope>NUCLEOTIDE SEQUENCE [LARGE SCALE GENOMIC DNA]</scope>
    <source>
        <strain evidence="1 2">PLHS-1</strain>
    </source>
</reference>
<sequence length="108" mass="12232">MEKTFLSSDFKIFEDARNIMKELFSITCSLCGDDDIKYVSANAPESIGNIANDILENNPKISDEDLDAMLDEPISIWQQFDDENADNLIPTFACEICYEQLLNGEIKL</sequence>
<dbReference type="Proteomes" id="UP000254792">
    <property type="component" value="Chromosome"/>
</dbReference>
<dbReference type="AlphaFoldDB" id="A0A345Z388"/>
<dbReference type="KEGG" id="salx:SALLE_v1c03930"/>
<evidence type="ECO:0000313" key="2">
    <source>
        <dbReference type="Proteomes" id="UP000254792"/>
    </source>
</evidence>
<evidence type="ECO:0000313" key="1">
    <source>
        <dbReference type="EMBL" id="AXK51067.1"/>
    </source>
</evidence>
<name>A0A345Z388_9MOLU</name>
<dbReference type="RefSeq" id="WP_115557978.1">
    <property type="nucleotide sequence ID" value="NZ_CP031376.1"/>
</dbReference>
<organism evidence="1 2">
    <name type="scientific">Spiroplasma alleghenense</name>
    <dbReference type="NCBI Taxonomy" id="216931"/>
    <lineage>
        <taxon>Bacteria</taxon>
        <taxon>Bacillati</taxon>
        <taxon>Mycoplasmatota</taxon>
        <taxon>Mollicutes</taxon>
        <taxon>Entomoplasmatales</taxon>
        <taxon>Spiroplasmataceae</taxon>
        <taxon>Spiroplasma</taxon>
    </lineage>
</organism>
<protein>
    <submittedName>
        <fullName evidence="1">Uncharacterized protein</fullName>
    </submittedName>
</protein>
<proteinExistence type="predicted"/>
<dbReference type="OrthoDB" id="399676at2"/>
<dbReference type="EMBL" id="CP031376">
    <property type="protein sequence ID" value="AXK51067.1"/>
    <property type="molecule type" value="Genomic_DNA"/>
</dbReference>
<keyword evidence="2" id="KW-1185">Reference proteome</keyword>
<gene>
    <name evidence="1" type="ORF">SALLE_v1c03930</name>
</gene>
<accession>A0A345Z388</accession>